<evidence type="ECO:0000256" key="1">
    <source>
        <dbReference type="SAM" id="Phobius"/>
    </source>
</evidence>
<dbReference type="GO" id="GO:0003676">
    <property type="term" value="F:nucleic acid binding"/>
    <property type="evidence" value="ECO:0007669"/>
    <property type="project" value="InterPro"/>
</dbReference>
<name>A0A060Y4F4_ONCMY</name>
<organism evidence="2 3">
    <name type="scientific">Oncorhynchus mykiss</name>
    <name type="common">Rainbow trout</name>
    <name type="synonym">Salmo gairdneri</name>
    <dbReference type="NCBI Taxonomy" id="8022"/>
    <lineage>
        <taxon>Eukaryota</taxon>
        <taxon>Metazoa</taxon>
        <taxon>Chordata</taxon>
        <taxon>Craniata</taxon>
        <taxon>Vertebrata</taxon>
        <taxon>Euteleostomi</taxon>
        <taxon>Actinopterygii</taxon>
        <taxon>Neopterygii</taxon>
        <taxon>Teleostei</taxon>
        <taxon>Protacanthopterygii</taxon>
        <taxon>Salmoniformes</taxon>
        <taxon>Salmonidae</taxon>
        <taxon>Salmoninae</taxon>
        <taxon>Oncorhynchus</taxon>
    </lineage>
</organism>
<evidence type="ECO:0000313" key="3">
    <source>
        <dbReference type="Proteomes" id="UP000193380"/>
    </source>
</evidence>
<reference evidence="2" key="1">
    <citation type="journal article" date="2014" name="Nat. Commun.">
        <title>The rainbow trout genome provides novel insights into evolution after whole-genome duplication in vertebrates.</title>
        <authorList>
            <person name="Berthelot C."/>
            <person name="Brunet F."/>
            <person name="Chalopin D."/>
            <person name="Juanchich A."/>
            <person name="Bernard M."/>
            <person name="Noel B."/>
            <person name="Bento P."/>
            <person name="Da Silva C."/>
            <person name="Labadie K."/>
            <person name="Alberti A."/>
            <person name="Aury J.M."/>
            <person name="Louis A."/>
            <person name="Dehais P."/>
            <person name="Bardou P."/>
            <person name="Montfort J."/>
            <person name="Klopp C."/>
            <person name="Cabau C."/>
            <person name="Gaspin C."/>
            <person name="Thorgaard G.H."/>
            <person name="Boussaha M."/>
            <person name="Quillet E."/>
            <person name="Guyomard R."/>
            <person name="Galiana D."/>
            <person name="Bobe J."/>
            <person name="Volff J.N."/>
            <person name="Genet C."/>
            <person name="Wincker P."/>
            <person name="Jaillon O."/>
            <person name="Roest Crollius H."/>
            <person name="Guiguen Y."/>
        </authorList>
    </citation>
    <scope>NUCLEOTIDE SEQUENCE [LARGE SCALE GENOMIC DNA]</scope>
</reference>
<proteinExistence type="predicted"/>
<protein>
    <recommendedName>
        <fullName evidence="4">Transposase Tc1-like domain-containing protein</fullName>
    </recommendedName>
</protein>
<dbReference type="EMBL" id="FR907397">
    <property type="protein sequence ID" value="CDQ86621.1"/>
    <property type="molecule type" value="Genomic_DNA"/>
</dbReference>
<dbReference type="PaxDb" id="8022-A0A060Y4F4"/>
<sequence length="257" mass="29404">MGLRSGLFIGYGRTLDIPVLQEITHRTSSMAGGIVMLEDPATFHLQCPCGWKEVFTQNLTIHGPIHYSFTRISRPGPFAEKQPQSMMFPPPCFTVGMVFFGCNSAFFVLQTRRVEFLPKSYILVSSDHMTFSYLEMGEPSRQTTFSAALHQTGLYGRVAKRKTLFSKRHMTACLEFDKRHRKDSQTMRNKILLSDETKIELFGLNAKRHIWRKPGTIPMVKHGGGSIMLWGCFFGGRDWETSQDRGKDKRMKVQRDP</sequence>
<keyword evidence="1" id="KW-1133">Transmembrane helix</keyword>
<feature type="transmembrane region" description="Helical" evidence="1">
    <location>
        <begin position="88"/>
        <end position="109"/>
    </location>
</feature>
<dbReference type="STRING" id="8022.A0A060Y4F4"/>
<keyword evidence="1" id="KW-0472">Membrane</keyword>
<dbReference type="Proteomes" id="UP000193380">
    <property type="component" value="Unassembled WGS sequence"/>
</dbReference>
<dbReference type="Gene3D" id="3.30.420.10">
    <property type="entry name" value="Ribonuclease H-like superfamily/Ribonuclease H"/>
    <property type="match status" value="1"/>
</dbReference>
<dbReference type="InterPro" id="IPR036397">
    <property type="entry name" value="RNaseH_sf"/>
</dbReference>
<keyword evidence="1" id="KW-0812">Transmembrane</keyword>
<dbReference type="AlphaFoldDB" id="A0A060Y4F4"/>
<reference evidence="2" key="2">
    <citation type="submission" date="2014-03" db="EMBL/GenBank/DDBJ databases">
        <authorList>
            <person name="Genoscope - CEA"/>
        </authorList>
    </citation>
    <scope>NUCLEOTIDE SEQUENCE</scope>
</reference>
<evidence type="ECO:0000313" key="2">
    <source>
        <dbReference type="EMBL" id="CDQ86621.1"/>
    </source>
</evidence>
<accession>A0A060Y4F4</accession>
<evidence type="ECO:0008006" key="4">
    <source>
        <dbReference type="Google" id="ProtNLM"/>
    </source>
</evidence>
<gene>
    <name evidence="2" type="ORF">GSONMT00028252001</name>
</gene>